<accession>A0AC35FGI4</accession>
<sequence>MNLLKTVFVFVSYYLLFIFPAFGFAHDILISGSITKRMVKNDKHIIELYQKITDPRKFELKLLSKTYNVTINLPVDNDFAPKFFCYDLKVIVYIESGNVIYKCESELYIDEIPLQCDKHEGETECEFLKIPTLFSSEKHKHSLSTAATMAPTLKTLMQKDITTAATPLRETVSKIPPTAMHDSKCPQTSDFSTPTFVIIIVLLIIVILNWIICCSVKAVVDDLKNNAKIFKKEAEKITNKESLKPPLLAAGKGNLGNKYLPDSVLQRTSSI</sequence>
<dbReference type="Proteomes" id="UP000887580">
    <property type="component" value="Unplaced"/>
</dbReference>
<evidence type="ECO:0000313" key="2">
    <source>
        <dbReference type="WBParaSite" id="PS1159_v2.g17207.t1"/>
    </source>
</evidence>
<proteinExistence type="predicted"/>
<name>A0AC35FGI4_9BILA</name>
<evidence type="ECO:0000313" key="1">
    <source>
        <dbReference type="Proteomes" id="UP000887580"/>
    </source>
</evidence>
<organism evidence="1 2">
    <name type="scientific">Panagrolaimus sp. PS1159</name>
    <dbReference type="NCBI Taxonomy" id="55785"/>
    <lineage>
        <taxon>Eukaryota</taxon>
        <taxon>Metazoa</taxon>
        <taxon>Ecdysozoa</taxon>
        <taxon>Nematoda</taxon>
        <taxon>Chromadorea</taxon>
        <taxon>Rhabditida</taxon>
        <taxon>Tylenchina</taxon>
        <taxon>Panagrolaimomorpha</taxon>
        <taxon>Panagrolaimoidea</taxon>
        <taxon>Panagrolaimidae</taxon>
        <taxon>Panagrolaimus</taxon>
    </lineage>
</organism>
<protein>
    <submittedName>
        <fullName evidence="2">Uncharacterized protein</fullName>
    </submittedName>
</protein>
<reference evidence="2" key="1">
    <citation type="submission" date="2022-11" db="UniProtKB">
        <authorList>
            <consortium name="WormBaseParasite"/>
        </authorList>
    </citation>
    <scope>IDENTIFICATION</scope>
</reference>
<dbReference type="WBParaSite" id="PS1159_v2.g17207.t1">
    <property type="protein sequence ID" value="PS1159_v2.g17207.t1"/>
    <property type="gene ID" value="PS1159_v2.g17207"/>
</dbReference>